<comment type="caution">
    <text evidence="3">The sequence shown here is derived from an EMBL/GenBank/DDBJ whole genome shotgun (WGS) entry which is preliminary data.</text>
</comment>
<dbReference type="CDD" id="cd01335">
    <property type="entry name" value="Radical_SAM"/>
    <property type="match status" value="1"/>
</dbReference>
<feature type="non-terminal residue" evidence="3">
    <location>
        <position position="252"/>
    </location>
</feature>
<gene>
    <name evidence="3" type="ORF">S12H4_46790</name>
</gene>
<dbReference type="Gene3D" id="3.80.30.20">
    <property type="entry name" value="tm_1862 like domain"/>
    <property type="match status" value="1"/>
</dbReference>
<dbReference type="EMBL" id="BARW01029072">
    <property type="protein sequence ID" value="GAJ05415.1"/>
    <property type="molecule type" value="Genomic_DNA"/>
</dbReference>
<evidence type="ECO:0000259" key="2">
    <source>
        <dbReference type="Pfam" id="PF19864"/>
    </source>
</evidence>
<organism evidence="3">
    <name type="scientific">marine sediment metagenome</name>
    <dbReference type="NCBI Taxonomy" id="412755"/>
    <lineage>
        <taxon>unclassified sequences</taxon>
        <taxon>metagenomes</taxon>
        <taxon>ecological metagenomes</taxon>
    </lineage>
</organism>
<dbReference type="InterPro" id="IPR058240">
    <property type="entry name" value="rSAM_sf"/>
</dbReference>
<dbReference type="SFLD" id="SFLDG01082">
    <property type="entry name" value="B12-binding_domain_containing"/>
    <property type="match status" value="1"/>
</dbReference>
<reference evidence="3" key="1">
    <citation type="journal article" date="2014" name="Front. Microbiol.">
        <title>High frequency of phylogenetically diverse reductive dehalogenase-homologous genes in deep subseafloor sedimentary metagenomes.</title>
        <authorList>
            <person name="Kawai M."/>
            <person name="Futagami T."/>
            <person name="Toyoda A."/>
            <person name="Takaki Y."/>
            <person name="Nishi S."/>
            <person name="Hori S."/>
            <person name="Arai W."/>
            <person name="Tsubouchi T."/>
            <person name="Morono Y."/>
            <person name="Uchiyama I."/>
            <person name="Ito T."/>
            <person name="Fujiyama A."/>
            <person name="Inagaki F."/>
            <person name="Takami H."/>
        </authorList>
    </citation>
    <scope>NUCLEOTIDE SEQUENCE</scope>
    <source>
        <strain evidence="3">Expedition CK06-06</strain>
    </source>
</reference>
<dbReference type="Pfam" id="PF04055">
    <property type="entry name" value="Radical_SAM"/>
    <property type="match status" value="1"/>
</dbReference>
<feature type="domain" description="Radical SAM core" evidence="1">
    <location>
        <begin position="109"/>
        <end position="249"/>
    </location>
</feature>
<evidence type="ECO:0000313" key="3">
    <source>
        <dbReference type="EMBL" id="GAJ05415.1"/>
    </source>
</evidence>
<proteinExistence type="predicted"/>
<dbReference type="PANTHER" id="PTHR42731">
    <property type="entry name" value="SLL1084 PROTEIN"/>
    <property type="match status" value="1"/>
</dbReference>
<protein>
    <submittedName>
        <fullName evidence="3">Uncharacterized protein</fullName>
    </submittedName>
</protein>
<dbReference type="AlphaFoldDB" id="X1VF40"/>
<dbReference type="InterPro" id="IPR023404">
    <property type="entry name" value="rSAM_horseshoe"/>
</dbReference>
<evidence type="ECO:0000259" key="1">
    <source>
        <dbReference type="Pfam" id="PF04055"/>
    </source>
</evidence>
<feature type="domain" description="Radical SAM" evidence="2">
    <location>
        <begin position="1"/>
        <end position="53"/>
    </location>
</feature>
<dbReference type="PANTHER" id="PTHR42731:SF1">
    <property type="entry name" value="RADICAL SAM DOMAIN PROTEIN"/>
    <property type="match status" value="1"/>
</dbReference>
<dbReference type="InterPro" id="IPR045784">
    <property type="entry name" value="Radical_SAM_N2"/>
</dbReference>
<dbReference type="InterPro" id="IPR007197">
    <property type="entry name" value="rSAM"/>
</dbReference>
<dbReference type="SUPFAM" id="SSF102114">
    <property type="entry name" value="Radical SAM enzymes"/>
    <property type="match status" value="1"/>
</dbReference>
<dbReference type="GO" id="GO:0003824">
    <property type="term" value="F:catalytic activity"/>
    <property type="evidence" value="ECO:0007669"/>
    <property type="project" value="InterPro"/>
</dbReference>
<feature type="non-terminal residue" evidence="3">
    <location>
        <position position="1"/>
    </location>
</feature>
<name>X1VF40_9ZZZZ</name>
<dbReference type="GO" id="GO:0051536">
    <property type="term" value="F:iron-sulfur cluster binding"/>
    <property type="evidence" value="ECO:0007669"/>
    <property type="project" value="InterPro"/>
</dbReference>
<sequence>PMADFIDFFVIGDGEEVLLELVDSFRDWKRQGKGAAKQELFRQIAPIPGIYVPSLYHVEYEANGLPKGITPAVAEASPTIQRRIVTKLPPPVTKPVVPYIEVVHDRGAIEIQRGCSRGCRFCQAGIIYRPVRERCQEEVLQATEKLMANCGYSEVSLVSLSTSDYPGIDELVSSLGYRYSKHNLSLSLPSLRIDTFSVRLIDSLPSGKKTGLTLAPEVGSQRLQQVINKSTPEDEFLETAATAFDRGWTNLK</sequence>
<accession>X1VF40</accession>
<dbReference type="SFLD" id="SFLDS00029">
    <property type="entry name" value="Radical_SAM"/>
    <property type="match status" value="1"/>
</dbReference>
<dbReference type="Pfam" id="PF19864">
    <property type="entry name" value="Radical_SAM_N2"/>
    <property type="match status" value="1"/>
</dbReference>